<gene>
    <name evidence="1" type="ORF">SAMN05192553_102796</name>
</gene>
<protein>
    <submittedName>
        <fullName evidence="1">Glycosyl hydrolases family 2, sugar binding domain</fullName>
    </submittedName>
</protein>
<name>A0A1H6WV07_9BACT</name>
<organism evidence="1 2">
    <name type="scientific">Cyclobacterium xiamenense</name>
    <dbReference type="NCBI Taxonomy" id="1297121"/>
    <lineage>
        <taxon>Bacteria</taxon>
        <taxon>Pseudomonadati</taxon>
        <taxon>Bacteroidota</taxon>
        <taxon>Cytophagia</taxon>
        <taxon>Cytophagales</taxon>
        <taxon>Cyclobacteriaceae</taxon>
        <taxon>Cyclobacterium</taxon>
    </lineage>
</organism>
<dbReference type="SUPFAM" id="SSF49785">
    <property type="entry name" value="Galactose-binding domain-like"/>
    <property type="match status" value="1"/>
</dbReference>
<dbReference type="GO" id="GO:0004553">
    <property type="term" value="F:hydrolase activity, hydrolyzing O-glycosyl compounds"/>
    <property type="evidence" value="ECO:0007669"/>
    <property type="project" value="InterPro"/>
</dbReference>
<keyword evidence="1" id="KW-0378">Hydrolase</keyword>
<proteinExistence type="predicted"/>
<keyword evidence="2" id="KW-1185">Reference proteome</keyword>
<dbReference type="InterPro" id="IPR053161">
    <property type="entry name" value="Ulvan_degrading_GH"/>
</dbReference>
<dbReference type="GO" id="GO:0005975">
    <property type="term" value="P:carbohydrate metabolic process"/>
    <property type="evidence" value="ECO:0007669"/>
    <property type="project" value="InterPro"/>
</dbReference>
<reference evidence="2" key="1">
    <citation type="submission" date="2016-10" db="EMBL/GenBank/DDBJ databases">
        <authorList>
            <person name="Varghese N."/>
            <person name="Submissions S."/>
        </authorList>
    </citation>
    <scope>NUCLEOTIDE SEQUENCE [LARGE SCALE GENOMIC DNA]</scope>
    <source>
        <strain evidence="2">IBRC-M 10761</strain>
    </source>
</reference>
<dbReference type="InterPro" id="IPR008979">
    <property type="entry name" value="Galactose-bd-like_sf"/>
</dbReference>
<dbReference type="STRING" id="1416801.SAMN05192553_102796"/>
<dbReference type="AlphaFoldDB" id="A0A1H6WV07"/>
<accession>A0A1H6WV07</accession>
<dbReference type="EMBL" id="FNZH01000002">
    <property type="protein sequence ID" value="SEJ18137.1"/>
    <property type="molecule type" value="Genomic_DNA"/>
</dbReference>
<dbReference type="PANTHER" id="PTHR36848:SF2">
    <property type="entry name" value="SECRETED PROTEIN"/>
    <property type="match status" value="1"/>
</dbReference>
<dbReference type="Gene3D" id="2.60.120.260">
    <property type="entry name" value="Galactose-binding domain-like"/>
    <property type="match status" value="1"/>
</dbReference>
<dbReference type="Proteomes" id="UP000199403">
    <property type="component" value="Unassembled WGS sequence"/>
</dbReference>
<evidence type="ECO:0000313" key="2">
    <source>
        <dbReference type="Proteomes" id="UP000199403"/>
    </source>
</evidence>
<dbReference type="NCBIfam" id="NF045579">
    <property type="entry name" value="rhamnoside_JR"/>
    <property type="match status" value="1"/>
</dbReference>
<dbReference type="Pfam" id="PF17132">
    <property type="entry name" value="Glyco_hydro_106"/>
    <property type="match status" value="2"/>
</dbReference>
<sequence>MFFPCNACPPMTSRYDLLQSLLLLSALLLGTLACKQEDRAVRTAVSAGAWPEKTQTSKPWTRWWWMGSAVDKDNLSRLLKAYEEAGLGGLEIAPIYGAKGFEDRFLPYLSPEWMEMLHHTVATADSLELGIDLTQGTGWPFGGPMVEPEMAAQRMVMQQHTYSEAEGLDRPILLEDTRAARFDYVLHTVMAYKENESPVNLTDQIDDSGQLSWSATGTWKLIAVFRVQTGQRVKRAAPGGQGFTLDHYSYESVGNYLSHFDSAFGENFPGIRAFYNDSFEVYGADFTQDFFRYFLEKRGYDLRDYLPELLAEEPAERSSRVKSDYRETIHDMLLENFTGQWTDWANQRGKMTKNQAHGSPGNLLDLYARVDIPEGETFGSSYFPIPGIRRDSADIRNVDPDPIMLKFASSAAHLRGKNLVSTETFTWLGEHFKSAFSQAKPELEQAFLAGINHMFYHGVTYSPEEVDFPGWLFYASLNLNTHNSLWPHFRGFNAYIQRVQSVLQSGTPDNELLMYWPVYDVWADLEGVSKMLTVHGIDEWLHPTPFYKGSKLLMEKGYSLDFVSDALIEELQVTEGQLSAADGAYTAQVLVVPGLRYLPLATLERLLSLAEAGATVVFQEQPADVPGFKDYAERREALERIWKTLSFETSASTQVATFGKGKVILSEDLLQGMKLAGLERETLVDQGLRFIRRNLAGERYYYLVNHTAETIATPIPLNQEGEAAVLMAPEQGKVGLAETRRENGKLSVRVHLEPGESLIVHVLRNESQGIPNWHYRVSDPEIRTLESPWKLSFHQGGPGLPKSRQLQKIGPWTESADTLSLHFSGQARYETSLDLKLEQGARYELSLGKVRESARVWINGQEVGFAFGIPFRLDVGDYLKDGINEITVEVANLMANRIRYLDQQGVTWRNYHEINFVNIDYQPFDASSWEVMPSGLVGPVTLEIHH</sequence>
<evidence type="ECO:0000313" key="1">
    <source>
        <dbReference type="EMBL" id="SEJ18137.1"/>
    </source>
</evidence>
<dbReference type="PANTHER" id="PTHR36848">
    <property type="entry name" value="DNA-BINDING PROTEIN (PUTATIVE SECRETED PROTEIN)-RELATED"/>
    <property type="match status" value="1"/>
</dbReference>